<gene>
    <name evidence="3" type="ORF">Q8Y70_14595</name>
</gene>
<comment type="similarity">
    <text evidence="1">Belongs to the barstar family.</text>
</comment>
<dbReference type="Pfam" id="PF01337">
    <property type="entry name" value="Barstar"/>
    <property type="match status" value="1"/>
</dbReference>
<dbReference type="EMBL" id="CP137744">
    <property type="protein sequence ID" value="WOZ75838.1"/>
    <property type="molecule type" value="Genomic_DNA"/>
</dbReference>
<keyword evidence="4" id="KW-1185">Reference proteome</keyword>
<organism evidence="3 4">
    <name type="scientific">Kosakonia sacchari</name>
    <dbReference type="NCBI Taxonomy" id="1158459"/>
    <lineage>
        <taxon>Bacteria</taxon>
        <taxon>Pseudomonadati</taxon>
        <taxon>Pseudomonadota</taxon>
        <taxon>Gammaproteobacteria</taxon>
        <taxon>Enterobacterales</taxon>
        <taxon>Enterobacteriaceae</taxon>
        <taxon>Kosakonia</taxon>
    </lineage>
</organism>
<name>A0ABZ0MK45_9ENTR</name>
<dbReference type="InterPro" id="IPR000468">
    <property type="entry name" value="Barstar"/>
</dbReference>
<dbReference type="Gene3D" id="3.30.370.10">
    <property type="entry name" value="Barstar-like"/>
    <property type="match status" value="1"/>
</dbReference>
<evidence type="ECO:0000259" key="2">
    <source>
        <dbReference type="Pfam" id="PF01337"/>
    </source>
</evidence>
<evidence type="ECO:0000256" key="1">
    <source>
        <dbReference type="ARBA" id="ARBA00006845"/>
    </source>
</evidence>
<proteinExistence type="inferred from homology"/>
<accession>A0ABZ0MK45</accession>
<sequence length="132" mass="15685">MIFKFYEKYPSLDISQVFCARIDPEIRLSSELLKSFYYLLWFPGYFGFNWDALNDCLCDLSWIDSKKIVIIHEKLPELLDGEKVIYLDILSHAVLSWQDDNALDFEVYFKQEDKQQIEELLTLAKRNEESKG</sequence>
<feature type="domain" description="Barstar (barnase inhibitor)" evidence="2">
    <location>
        <begin position="25"/>
        <end position="107"/>
    </location>
</feature>
<protein>
    <submittedName>
        <fullName evidence="3">Barstar family protein</fullName>
    </submittedName>
</protein>
<dbReference type="RefSeq" id="WP_305736448.1">
    <property type="nucleotide sequence ID" value="NZ_CP137744.1"/>
</dbReference>
<reference evidence="3 4" key="1">
    <citation type="submission" date="2023-10" db="EMBL/GenBank/DDBJ databases">
        <title>Genome sequencing of the isolated polysaccharide-producing bacterium Kosakonia sacchari KS2022.</title>
        <authorList>
            <person name="Yi X."/>
        </authorList>
    </citation>
    <scope>NUCLEOTIDE SEQUENCE [LARGE SCALE GENOMIC DNA]</scope>
    <source>
        <strain evidence="3 4">KS2022</strain>
    </source>
</reference>
<dbReference type="SUPFAM" id="SSF52038">
    <property type="entry name" value="Barstar-related"/>
    <property type="match status" value="1"/>
</dbReference>
<evidence type="ECO:0000313" key="4">
    <source>
        <dbReference type="Proteomes" id="UP001302368"/>
    </source>
</evidence>
<dbReference type="InterPro" id="IPR035905">
    <property type="entry name" value="Barstar-like_sf"/>
</dbReference>
<dbReference type="Proteomes" id="UP001302368">
    <property type="component" value="Chromosome"/>
</dbReference>
<evidence type="ECO:0000313" key="3">
    <source>
        <dbReference type="EMBL" id="WOZ75838.1"/>
    </source>
</evidence>